<evidence type="ECO:0000313" key="2">
    <source>
        <dbReference type="EMBL" id="VFQ68131.1"/>
    </source>
</evidence>
<feature type="transmembrane region" description="Helical" evidence="1">
    <location>
        <begin position="43"/>
        <end position="64"/>
    </location>
</feature>
<reference evidence="2 3" key="1">
    <citation type="submission" date="2018-04" db="EMBL/GenBank/DDBJ databases">
        <authorList>
            <person name="Vogel A."/>
        </authorList>
    </citation>
    <scope>NUCLEOTIDE SEQUENCE [LARGE SCALE GENOMIC DNA]</scope>
</reference>
<name>A0A484KQA4_9ASTE</name>
<protein>
    <submittedName>
        <fullName evidence="2">Uncharacterized protein</fullName>
    </submittedName>
</protein>
<gene>
    <name evidence="2" type="ORF">CCAM_LOCUS9907</name>
</gene>
<sequence length="120" mass="12988">MSSPYSTYSLYYVYYLYNSCSSGDDAAAAAACPPSSPLSKGEIITTLSVLSWLLFVLVAVYAVFHLSEGTTDYVENRRSYKGTGYICNVRGREGAFNAPGALNTAPRRRYPGVIACASNK</sequence>
<keyword evidence="3" id="KW-1185">Reference proteome</keyword>
<dbReference type="AlphaFoldDB" id="A0A484KQA4"/>
<keyword evidence="1" id="KW-1133">Transmembrane helix</keyword>
<dbReference type="Proteomes" id="UP000595140">
    <property type="component" value="Unassembled WGS sequence"/>
</dbReference>
<proteinExistence type="predicted"/>
<keyword evidence="1" id="KW-0472">Membrane</keyword>
<keyword evidence="1" id="KW-0812">Transmembrane</keyword>
<evidence type="ECO:0000313" key="3">
    <source>
        <dbReference type="Proteomes" id="UP000595140"/>
    </source>
</evidence>
<evidence type="ECO:0000256" key="1">
    <source>
        <dbReference type="SAM" id="Phobius"/>
    </source>
</evidence>
<accession>A0A484KQA4</accession>
<dbReference type="EMBL" id="OOIL02000669">
    <property type="protein sequence ID" value="VFQ68131.1"/>
    <property type="molecule type" value="Genomic_DNA"/>
</dbReference>
<organism evidence="2 3">
    <name type="scientific">Cuscuta campestris</name>
    <dbReference type="NCBI Taxonomy" id="132261"/>
    <lineage>
        <taxon>Eukaryota</taxon>
        <taxon>Viridiplantae</taxon>
        <taxon>Streptophyta</taxon>
        <taxon>Embryophyta</taxon>
        <taxon>Tracheophyta</taxon>
        <taxon>Spermatophyta</taxon>
        <taxon>Magnoliopsida</taxon>
        <taxon>eudicotyledons</taxon>
        <taxon>Gunneridae</taxon>
        <taxon>Pentapetalae</taxon>
        <taxon>asterids</taxon>
        <taxon>lamiids</taxon>
        <taxon>Solanales</taxon>
        <taxon>Convolvulaceae</taxon>
        <taxon>Cuscuteae</taxon>
        <taxon>Cuscuta</taxon>
        <taxon>Cuscuta subgen. Grammica</taxon>
        <taxon>Cuscuta sect. Cleistogrammica</taxon>
    </lineage>
</organism>